<comment type="caution">
    <text evidence="5">The sequence shown here is derived from an EMBL/GenBank/DDBJ whole genome shotgun (WGS) entry which is preliminary data.</text>
</comment>
<dbReference type="Pfam" id="PF20720">
    <property type="entry name" value="nSTAND3"/>
    <property type="match status" value="1"/>
</dbReference>
<dbReference type="SUPFAM" id="SSF52540">
    <property type="entry name" value="P-loop containing nucleoside triphosphate hydrolases"/>
    <property type="match status" value="1"/>
</dbReference>
<evidence type="ECO:0000313" key="6">
    <source>
        <dbReference type="Proteomes" id="UP000683360"/>
    </source>
</evidence>
<feature type="repeat" description="ANK" evidence="3">
    <location>
        <begin position="1066"/>
        <end position="1094"/>
    </location>
</feature>
<evidence type="ECO:0000256" key="1">
    <source>
        <dbReference type="ARBA" id="ARBA00022737"/>
    </source>
</evidence>
<evidence type="ECO:0000256" key="2">
    <source>
        <dbReference type="ARBA" id="ARBA00023043"/>
    </source>
</evidence>
<reference evidence="5" key="1">
    <citation type="submission" date="2021-03" db="EMBL/GenBank/DDBJ databases">
        <authorList>
            <person name="Bekaert M."/>
        </authorList>
    </citation>
    <scope>NUCLEOTIDE SEQUENCE</scope>
</reference>
<dbReference type="Proteomes" id="UP000683360">
    <property type="component" value="Unassembled WGS sequence"/>
</dbReference>
<evidence type="ECO:0000256" key="3">
    <source>
        <dbReference type="PROSITE-ProRule" id="PRU00023"/>
    </source>
</evidence>
<feature type="repeat" description="ANK" evidence="3">
    <location>
        <begin position="1157"/>
        <end position="1189"/>
    </location>
</feature>
<evidence type="ECO:0000259" key="4">
    <source>
        <dbReference type="Pfam" id="PF20720"/>
    </source>
</evidence>
<keyword evidence="1" id="KW-0677">Repeat</keyword>
<dbReference type="PANTHER" id="PTHR23206">
    <property type="entry name" value="MASK PROTEIN"/>
    <property type="match status" value="1"/>
</dbReference>
<dbReference type="SMART" id="SM00248">
    <property type="entry name" value="ANK"/>
    <property type="match status" value="13"/>
</dbReference>
<dbReference type="InterPro" id="IPR036770">
    <property type="entry name" value="Ankyrin_rpt-contain_sf"/>
</dbReference>
<evidence type="ECO:0000313" key="5">
    <source>
        <dbReference type="EMBL" id="CAG2193040.1"/>
    </source>
</evidence>
<dbReference type="Gene3D" id="1.25.40.20">
    <property type="entry name" value="Ankyrin repeat-containing domain"/>
    <property type="match status" value="5"/>
</dbReference>
<protein>
    <recommendedName>
        <fullName evidence="4">Novel STAND NTPase 3 domain-containing protein</fullName>
    </recommendedName>
</protein>
<feature type="repeat" description="ANK" evidence="3">
    <location>
        <begin position="781"/>
        <end position="813"/>
    </location>
</feature>
<keyword evidence="2 3" id="KW-0040">ANK repeat</keyword>
<feature type="repeat" description="ANK" evidence="3">
    <location>
        <begin position="909"/>
        <end position="941"/>
    </location>
</feature>
<dbReference type="SUPFAM" id="SSF48403">
    <property type="entry name" value="Ankyrin repeat"/>
    <property type="match status" value="2"/>
</dbReference>
<sequence length="1228" mass="139610">MATLTPTPIQSSISADLERELREIQTSSHTGPPGDLDDNKKRWLVVGICLHDILSPTLRKYVDSVVSNLYNSLKLSDQINIQTQTKHLRTYGVANYYLNYEAINNNKATHGFRSVLYDYKVQNAVDLSKLFLQTHMSHYTAFDEACDSSALLGMINKIDRFPLIVQTAANDVRSTIRNEWAHCNFTVWDDVKYVQSLQLIENFIYLLNLNAVDEKKMIEELDKWRKNGTSFLQGYTISFELVNEIRQKLLLLVEYAEVISKTADTEFRTVHDALIDIGETLSQYDKRISTLENKVALQDTTLLKYKSLYDAEPVINSWMQKMEIFVETNVVIDILEILKDSHCALLIGVSGMGKTLTAQNVALRLWHDKEYSIVPCSSLNDIQTRYRENVNQVFFVDDICGRYTTNIMKIENWMNIEEFVKCILVKGKTKILATCRTEVFLEEIFQDTFEIFSKTTYNLSEKYSFKDKLVIAENYLKQDEEMLSATIQRVEFNPLMCFLYAQHEHFDINDFLNCPYETFCKEWNKLKSFDKEKYCVLFLCVIYNGTIDESLVDFSKELDKNEKRKLKDILECCNLGRDTSRVAIKDKLNACIDTYVMKVDKEYKVIHDKMFDFLCCYFGKILIAPIIKYAHDMVIFERVQLESLQEAHGYFTIMVSENDEHIYNDRIKADLENGKIHCCLNNAQMKYKEYRIKFRDIIKDLEINLIRNLINIKDDNGINSFIIACLRGYDELVDFLISVGADVDGRVGFFTPLTAACHDGHLNTVEILLKGGSNIDDDNTQGETPLYTACVGGHYNLVNLLIEKEADINKQNKYSRTPLYASCLLGHAAIVSLLIDKGVNVYQYEDLLIAATLGGNDKIVESILSKGCCLNSVDIEGKTALFIACEEGNTNIVNLLIENNADIYIAGSDGRTPLHAACCAENNDIVRILVNKNADVNMIDLYLDTPLHKSCRKGSEDVILTLLDNGADTKQTNKDGDTPVDLANTEGKIVNENILKVLRDTEIGPSEGLKTTESIKDKLQKKDTACTSNCIEDGWTPLYEACVHGDIETFKSLIRYGASVNMQTISGEMPLVAACQHGHGFLIQMLLDERADINQALVCAVQKDYDRALKILLYKVRDLDYKVDRKSLIKLACEHGSIKAIKILSDKGADFTEIDINGRTLIHVACNTNSLELIQFLIDKGLDIGTPDKDGRFALFVSIYKGFYALSKYLVQKKMSYSDIRGGHKKKL</sequence>
<dbReference type="OrthoDB" id="5988093at2759"/>
<feature type="repeat" description="ANK" evidence="3">
    <location>
        <begin position="716"/>
        <end position="748"/>
    </location>
</feature>
<dbReference type="InterPro" id="IPR051631">
    <property type="entry name" value="Ankyrin-KH/SAM_domain"/>
</dbReference>
<keyword evidence="6" id="KW-1185">Reference proteome</keyword>
<dbReference type="Pfam" id="PF12796">
    <property type="entry name" value="Ank_2"/>
    <property type="match status" value="4"/>
</dbReference>
<dbReference type="Pfam" id="PF00023">
    <property type="entry name" value="Ank"/>
    <property type="match status" value="1"/>
</dbReference>
<name>A0A8S3Q832_MYTED</name>
<dbReference type="PROSITE" id="PS50088">
    <property type="entry name" value="ANK_REPEAT"/>
    <property type="match status" value="10"/>
</dbReference>
<accession>A0A8S3Q832</accession>
<feature type="repeat" description="ANK" evidence="3">
    <location>
        <begin position="942"/>
        <end position="974"/>
    </location>
</feature>
<proteinExistence type="predicted"/>
<dbReference type="PANTHER" id="PTHR23206:SF7">
    <property type="entry name" value="PROTEIN KINASE DOMAIN-CONTAINING PROTEIN"/>
    <property type="match status" value="1"/>
</dbReference>
<feature type="repeat" description="ANK" evidence="3">
    <location>
        <begin position="748"/>
        <end position="780"/>
    </location>
</feature>
<organism evidence="5 6">
    <name type="scientific">Mytilus edulis</name>
    <name type="common">Blue mussel</name>
    <dbReference type="NCBI Taxonomy" id="6550"/>
    <lineage>
        <taxon>Eukaryota</taxon>
        <taxon>Metazoa</taxon>
        <taxon>Spiralia</taxon>
        <taxon>Lophotrochozoa</taxon>
        <taxon>Mollusca</taxon>
        <taxon>Bivalvia</taxon>
        <taxon>Autobranchia</taxon>
        <taxon>Pteriomorphia</taxon>
        <taxon>Mytilida</taxon>
        <taxon>Mytiloidea</taxon>
        <taxon>Mytilidae</taxon>
        <taxon>Mytilinae</taxon>
        <taxon>Mytilus</taxon>
    </lineage>
</organism>
<feature type="repeat" description="ANK" evidence="3">
    <location>
        <begin position="1033"/>
        <end position="1065"/>
    </location>
</feature>
<dbReference type="InterPro" id="IPR027417">
    <property type="entry name" value="P-loop_NTPase"/>
</dbReference>
<feature type="repeat" description="ANK" evidence="3">
    <location>
        <begin position="814"/>
        <end position="846"/>
    </location>
</feature>
<feature type="repeat" description="ANK" evidence="3">
    <location>
        <begin position="876"/>
        <end position="908"/>
    </location>
</feature>
<gene>
    <name evidence="5" type="ORF">MEDL_8191</name>
</gene>
<dbReference type="InterPro" id="IPR049050">
    <property type="entry name" value="nSTAND3"/>
</dbReference>
<dbReference type="AlphaFoldDB" id="A0A8S3Q832"/>
<dbReference type="GO" id="GO:0005737">
    <property type="term" value="C:cytoplasm"/>
    <property type="evidence" value="ECO:0007669"/>
    <property type="project" value="TreeGrafter"/>
</dbReference>
<dbReference type="EMBL" id="CAJPWZ010000458">
    <property type="protein sequence ID" value="CAG2193040.1"/>
    <property type="molecule type" value="Genomic_DNA"/>
</dbReference>
<dbReference type="InterPro" id="IPR002110">
    <property type="entry name" value="Ankyrin_rpt"/>
</dbReference>
<dbReference type="GO" id="GO:0045087">
    <property type="term" value="P:innate immune response"/>
    <property type="evidence" value="ECO:0007669"/>
    <property type="project" value="TreeGrafter"/>
</dbReference>
<dbReference type="PROSITE" id="PS50297">
    <property type="entry name" value="ANK_REP_REGION"/>
    <property type="match status" value="9"/>
</dbReference>
<feature type="domain" description="Novel STAND NTPase 3" evidence="4">
    <location>
        <begin position="325"/>
        <end position="477"/>
    </location>
</feature>